<dbReference type="EMBL" id="CM029039">
    <property type="protein sequence ID" value="KAG2642777.1"/>
    <property type="molecule type" value="Genomic_DNA"/>
</dbReference>
<protein>
    <submittedName>
        <fullName evidence="2">Uncharacterized protein</fullName>
    </submittedName>
</protein>
<organism evidence="2 3">
    <name type="scientific">Panicum virgatum</name>
    <name type="common">Blackwell switchgrass</name>
    <dbReference type="NCBI Taxonomy" id="38727"/>
    <lineage>
        <taxon>Eukaryota</taxon>
        <taxon>Viridiplantae</taxon>
        <taxon>Streptophyta</taxon>
        <taxon>Embryophyta</taxon>
        <taxon>Tracheophyta</taxon>
        <taxon>Spermatophyta</taxon>
        <taxon>Magnoliopsida</taxon>
        <taxon>Liliopsida</taxon>
        <taxon>Poales</taxon>
        <taxon>Poaceae</taxon>
        <taxon>PACMAD clade</taxon>
        <taxon>Panicoideae</taxon>
        <taxon>Panicodae</taxon>
        <taxon>Paniceae</taxon>
        <taxon>Panicinae</taxon>
        <taxon>Panicum</taxon>
        <taxon>Panicum sect. Hiantes</taxon>
    </lineage>
</organism>
<comment type="caution">
    <text evidence="2">The sequence shown here is derived from an EMBL/GenBank/DDBJ whole genome shotgun (WGS) entry which is preliminary data.</text>
</comment>
<keyword evidence="3" id="KW-1185">Reference proteome</keyword>
<accession>A0A8T0W850</accession>
<gene>
    <name evidence="2" type="ORF">PVAP13_2KG213500</name>
</gene>
<dbReference type="Proteomes" id="UP000823388">
    <property type="component" value="Chromosome 2K"/>
</dbReference>
<name>A0A8T0W850_PANVG</name>
<evidence type="ECO:0000313" key="3">
    <source>
        <dbReference type="Proteomes" id="UP000823388"/>
    </source>
</evidence>
<sequence length="138" mass="15267">MQHKQDCACVHPVLVRVSLCVCVLEFAGIAGGDISPAISNMHEQMYQLSVHRGHLVPHHGPTAHRPCRVRPATSRGSARRGYPGRCHIYIQVACYIYILSGREHGSEDSQRCVQLNTNKSPVPLDRMGWTEPAGQSET</sequence>
<dbReference type="AlphaFoldDB" id="A0A8T0W850"/>
<reference evidence="2 3" key="1">
    <citation type="submission" date="2020-05" db="EMBL/GenBank/DDBJ databases">
        <title>WGS assembly of Panicum virgatum.</title>
        <authorList>
            <person name="Lovell J.T."/>
            <person name="Jenkins J."/>
            <person name="Shu S."/>
            <person name="Juenger T.E."/>
            <person name="Schmutz J."/>
        </authorList>
    </citation>
    <scope>NUCLEOTIDE SEQUENCE [LARGE SCALE GENOMIC DNA]</scope>
    <source>
        <strain evidence="3">cv. AP13</strain>
    </source>
</reference>
<evidence type="ECO:0000313" key="2">
    <source>
        <dbReference type="EMBL" id="KAG2642777.1"/>
    </source>
</evidence>
<feature type="region of interest" description="Disordered" evidence="1">
    <location>
        <begin position="116"/>
        <end position="138"/>
    </location>
</feature>
<proteinExistence type="predicted"/>
<evidence type="ECO:0000256" key="1">
    <source>
        <dbReference type="SAM" id="MobiDB-lite"/>
    </source>
</evidence>